<dbReference type="Proteomes" id="UP001177080">
    <property type="component" value="Unassembled WGS sequence"/>
</dbReference>
<dbReference type="RefSeq" id="WP_244763047.1">
    <property type="nucleotide sequence ID" value="NZ_JALJCJ010000006.1"/>
</dbReference>
<proteinExistence type="predicted"/>
<evidence type="ECO:0000313" key="2">
    <source>
        <dbReference type="Proteomes" id="UP001177080"/>
    </source>
</evidence>
<name>A0ABT8XHS7_9HYPH</name>
<organism evidence="1 2">
    <name type="scientific">Shinella curvata</name>
    <dbReference type="NCBI Taxonomy" id="1817964"/>
    <lineage>
        <taxon>Bacteria</taxon>
        <taxon>Pseudomonadati</taxon>
        <taxon>Pseudomonadota</taxon>
        <taxon>Alphaproteobacteria</taxon>
        <taxon>Hyphomicrobiales</taxon>
        <taxon>Rhizobiaceae</taxon>
        <taxon>Shinella</taxon>
    </lineage>
</organism>
<sequence length="57" mass="6459">MAMNDVWQGIAVEGSRGLIRFSRVPGISVWQWDEAPFQIADRNPAAPNAIRVRWPQP</sequence>
<reference evidence="1" key="1">
    <citation type="submission" date="2022-04" db="EMBL/GenBank/DDBJ databases">
        <title>Shinella lacus sp. nov., a novel member of the genus Shinella from water.</title>
        <authorList>
            <person name="Deng Y."/>
        </authorList>
    </citation>
    <scope>NUCLEOTIDE SEQUENCE</scope>
    <source>
        <strain evidence="1">JCM 31239</strain>
    </source>
</reference>
<comment type="caution">
    <text evidence="1">The sequence shown here is derived from an EMBL/GenBank/DDBJ whole genome shotgun (WGS) entry which is preliminary data.</text>
</comment>
<keyword evidence="2" id="KW-1185">Reference proteome</keyword>
<protein>
    <submittedName>
        <fullName evidence="1">Uncharacterized protein</fullName>
    </submittedName>
</protein>
<dbReference type="EMBL" id="WHSC02000008">
    <property type="protein sequence ID" value="MDO6123282.1"/>
    <property type="molecule type" value="Genomic_DNA"/>
</dbReference>
<accession>A0ABT8XHS7</accession>
<evidence type="ECO:0000313" key="1">
    <source>
        <dbReference type="EMBL" id="MDO6123282.1"/>
    </source>
</evidence>
<gene>
    <name evidence="1" type="ORF">GB928_019000</name>
</gene>